<proteinExistence type="predicted"/>
<gene>
    <name evidence="2" type="ORF">ASPFODRAFT_487977</name>
</gene>
<evidence type="ECO:0000256" key="1">
    <source>
        <dbReference type="SAM" id="Phobius"/>
    </source>
</evidence>
<reference evidence="3" key="1">
    <citation type="journal article" date="2017" name="Genome Biol.">
        <title>Comparative genomics reveals high biological diversity and specific adaptations in the industrially and medically important fungal genus Aspergillus.</title>
        <authorList>
            <person name="de Vries R.P."/>
            <person name="Riley R."/>
            <person name="Wiebenga A."/>
            <person name="Aguilar-Osorio G."/>
            <person name="Amillis S."/>
            <person name="Uchima C.A."/>
            <person name="Anderluh G."/>
            <person name="Asadollahi M."/>
            <person name="Askin M."/>
            <person name="Barry K."/>
            <person name="Battaglia E."/>
            <person name="Bayram O."/>
            <person name="Benocci T."/>
            <person name="Braus-Stromeyer S.A."/>
            <person name="Caldana C."/>
            <person name="Canovas D."/>
            <person name="Cerqueira G.C."/>
            <person name="Chen F."/>
            <person name="Chen W."/>
            <person name="Choi C."/>
            <person name="Clum A."/>
            <person name="Dos Santos R.A."/>
            <person name="Damasio A.R."/>
            <person name="Diallinas G."/>
            <person name="Emri T."/>
            <person name="Fekete E."/>
            <person name="Flipphi M."/>
            <person name="Freyberg S."/>
            <person name="Gallo A."/>
            <person name="Gournas C."/>
            <person name="Habgood R."/>
            <person name="Hainaut M."/>
            <person name="Harispe M.L."/>
            <person name="Henrissat B."/>
            <person name="Hilden K.S."/>
            <person name="Hope R."/>
            <person name="Hossain A."/>
            <person name="Karabika E."/>
            <person name="Karaffa L."/>
            <person name="Karanyi Z."/>
            <person name="Krasevec N."/>
            <person name="Kuo A."/>
            <person name="Kusch H."/>
            <person name="LaButti K."/>
            <person name="Lagendijk E.L."/>
            <person name="Lapidus A."/>
            <person name="Levasseur A."/>
            <person name="Lindquist E."/>
            <person name="Lipzen A."/>
            <person name="Logrieco A.F."/>
            <person name="MacCabe A."/>
            <person name="Maekelae M.R."/>
            <person name="Malavazi I."/>
            <person name="Melin P."/>
            <person name="Meyer V."/>
            <person name="Mielnichuk N."/>
            <person name="Miskei M."/>
            <person name="Molnar A.P."/>
            <person name="Mule G."/>
            <person name="Ngan C.Y."/>
            <person name="Orejas M."/>
            <person name="Orosz E."/>
            <person name="Ouedraogo J.P."/>
            <person name="Overkamp K.M."/>
            <person name="Park H.-S."/>
            <person name="Perrone G."/>
            <person name="Piumi F."/>
            <person name="Punt P.J."/>
            <person name="Ram A.F."/>
            <person name="Ramon A."/>
            <person name="Rauscher S."/>
            <person name="Record E."/>
            <person name="Riano-Pachon D.M."/>
            <person name="Robert V."/>
            <person name="Roehrig J."/>
            <person name="Ruller R."/>
            <person name="Salamov A."/>
            <person name="Salih N.S."/>
            <person name="Samson R.A."/>
            <person name="Sandor E."/>
            <person name="Sanguinetti M."/>
            <person name="Schuetze T."/>
            <person name="Sepcic K."/>
            <person name="Shelest E."/>
            <person name="Sherlock G."/>
            <person name="Sophianopoulou V."/>
            <person name="Squina F.M."/>
            <person name="Sun H."/>
            <person name="Susca A."/>
            <person name="Todd R.B."/>
            <person name="Tsang A."/>
            <person name="Unkles S.E."/>
            <person name="van de Wiele N."/>
            <person name="van Rossen-Uffink D."/>
            <person name="Oliveira J.V."/>
            <person name="Vesth T.C."/>
            <person name="Visser J."/>
            <person name="Yu J.-H."/>
            <person name="Zhou M."/>
            <person name="Andersen M.R."/>
            <person name="Archer D.B."/>
            <person name="Baker S.E."/>
            <person name="Benoit I."/>
            <person name="Brakhage A.A."/>
            <person name="Braus G.H."/>
            <person name="Fischer R."/>
            <person name="Frisvad J.C."/>
            <person name="Goldman G.H."/>
            <person name="Houbraken J."/>
            <person name="Oakley B."/>
            <person name="Pocsi I."/>
            <person name="Scazzocchio C."/>
            <person name="Seiboth B."/>
            <person name="vanKuyk P.A."/>
            <person name="Wortman J."/>
            <person name="Dyer P.S."/>
            <person name="Grigoriev I.V."/>
        </authorList>
    </citation>
    <scope>NUCLEOTIDE SEQUENCE [LARGE SCALE GENOMIC DNA]</scope>
    <source>
        <strain evidence="3">CBS 106.47</strain>
    </source>
</reference>
<sequence>MVPPTLLAQPTTYLPYPPPLLLRYLPALFLCISSPLNSCIPIKRKERKILSFPCPRHLRSHCLFPFPEPTFPPPLTFHCHLPQNFPSLFIVGRTTYLPYHLQPSLPYHTHPTTPDILSPCIFLSFPPLISSPIPSPPHLLSVVIIIYLVLFFIPSDLAFVIFFIGALR</sequence>
<dbReference type="EMBL" id="KV878238">
    <property type="protein sequence ID" value="OJZ89316.1"/>
    <property type="molecule type" value="Genomic_DNA"/>
</dbReference>
<dbReference type="AlphaFoldDB" id="A0A1M3TRJ4"/>
<name>A0A1M3TRJ4_ASPLC</name>
<accession>A0A1M3TRJ4</accession>
<keyword evidence="1" id="KW-1133">Transmembrane helix</keyword>
<feature type="transmembrane region" description="Helical" evidence="1">
    <location>
        <begin position="20"/>
        <end position="40"/>
    </location>
</feature>
<evidence type="ECO:0000313" key="3">
    <source>
        <dbReference type="Proteomes" id="UP000184063"/>
    </source>
</evidence>
<dbReference type="VEuPathDB" id="FungiDB:ASPFODRAFT_487977"/>
<protein>
    <submittedName>
        <fullName evidence="2">Uncharacterized protein</fullName>
    </submittedName>
</protein>
<dbReference type="Proteomes" id="UP000184063">
    <property type="component" value="Unassembled WGS sequence"/>
</dbReference>
<keyword evidence="1" id="KW-0472">Membrane</keyword>
<feature type="transmembrane region" description="Helical" evidence="1">
    <location>
        <begin position="139"/>
        <end position="167"/>
    </location>
</feature>
<keyword evidence="1" id="KW-0812">Transmembrane</keyword>
<organism evidence="2 3">
    <name type="scientific">Aspergillus luchuensis (strain CBS 106.47)</name>
    <dbReference type="NCBI Taxonomy" id="1137211"/>
    <lineage>
        <taxon>Eukaryota</taxon>
        <taxon>Fungi</taxon>
        <taxon>Dikarya</taxon>
        <taxon>Ascomycota</taxon>
        <taxon>Pezizomycotina</taxon>
        <taxon>Eurotiomycetes</taxon>
        <taxon>Eurotiomycetidae</taxon>
        <taxon>Eurotiales</taxon>
        <taxon>Aspergillaceae</taxon>
        <taxon>Aspergillus</taxon>
        <taxon>Aspergillus subgen. Circumdati</taxon>
    </lineage>
</organism>
<evidence type="ECO:0000313" key="2">
    <source>
        <dbReference type="EMBL" id="OJZ89316.1"/>
    </source>
</evidence>